<sequence length="191" mass="21914">MSIVPVEVRNINVDDGVLPCAAAKLVVTQYFDYADNTHWAWIIVGTFLDHHDRPLWSTEIFLARLEPDSDSESQFGDSDFDAGESTTELYDGSREEEFGSGEEQTEEHQDQERRDWIPDGYYSAPYPPSSSSFQPVSPNVASYFHSPETWDLVSQGTIPGHWQARFDPHTGHWIHTRQPQFWNSFEPFLSN</sequence>
<proteinExistence type="predicted"/>
<evidence type="ECO:0000256" key="1">
    <source>
        <dbReference type="SAM" id="MobiDB-lite"/>
    </source>
</evidence>
<evidence type="ECO:0000313" key="2">
    <source>
        <dbReference type="EMBL" id="KAG6122609.1"/>
    </source>
</evidence>
<keyword evidence="3" id="KW-1185">Reference proteome</keyword>
<accession>A0A9P7Q8N6</accession>
<organism evidence="2 3">
    <name type="scientific">Claviceps humidiphila</name>
    <dbReference type="NCBI Taxonomy" id="1294629"/>
    <lineage>
        <taxon>Eukaryota</taxon>
        <taxon>Fungi</taxon>
        <taxon>Dikarya</taxon>
        <taxon>Ascomycota</taxon>
        <taxon>Pezizomycotina</taxon>
        <taxon>Sordariomycetes</taxon>
        <taxon>Hypocreomycetidae</taxon>
        <taxon>Hypocreales</taxon>
        <taxon>Clavicipitaceae</taxon>
        <taxon>Claviceps</taxon>
    </lineage>
</organism>
<feature type="region of interest" description="Disordered" evidence="1">
    <location>
        <begin position="68"/>
        <end position="112"/>
    </location>
</feature>
<gene>
    <name evidence="2" type="ORF">E4U13_001695</name>
</gene>
<reference evidence="2 3" key="1">
    <citation type="journal article" date="2020" name="bioRxiv">
        <title>Whole genome comparisons of ergot fungi reveals the divergence and evolution of species within the genus Claviceps are the result of varying mechanisms driving genome evolution and host range expansion.</title>
        <authorList>
            <person name="Wyka S.A."/>
            <person name="Mondo S.J."/>
            <person name="Liu M."/>
            <person name="Dettman J."/>
            <person name="Nalam V."/>
            <person name="Broders K.D."/>
        </authorList>
    </citation>
    <scope>NUCLEOTIDE SEQUENCE [LARGE SCALE GENOMIC DNA]</scope>
    <source>
        <strain evidence="2 3">LM576</strain>
    </source>
</reference>
<evidence type="ECO:0000313" key="3">
    <source>
        <dbReference type="Proteomes" id="UP000732380"/>
    </source>
</evidence>
<dbReference type="AlphaFoldDB" id="A0A9P7Q8N6"/>
<dbReference type="EMBL" id="SRQM01000017">
    <property type="protein sequence ID" value="KAG6122609.1"/>
    <property type="molecule type" value="Genomic_DNA"/>
</dbReference>
<protein>
    <submittedName>
        <fullName evidence="2">Uncharacterized protein</fullName>
    </submittedName>
</protein>
<name>A0A9P7Q8N6_9HYPO</name>
<comment type="caution">
    <text evidence="2">The sequence shown here is derived from an EMBL/GenBank/DDBJ whole genome shotgun (WGS) entry which is preliminary data.</text>
</comment>
<dbReference type="Proteomes" id="UP000732380">
    <property type="component" value="Unassembled WGS sequence"/>
</dbReference>